<dbReference type="InterPro" id="IPR020846">
    <property type="entry name" value="MFS_dom"/>
</dbReference>
<feature type="transmembrane region" description="Helical" evidence="4">
    <location>
        <begin position="246"/>
        <end position="268"/>
    </location>
</feature>
<feature type="transmembrane region" description="Helical" evidence="4">
    <location>
        <begin position="377"/>
        <end position="398"/>
    </location>
</feature>
<evidence type="ECO:0000313" key="7">
    <source>
        <dbReference type="Proteomes" id="UP000237350"/>
    </source>
</evidence>
<sequence>MKNDEITTGDLSPRWVYRRSLVIGSGFFTVALIEPMYSAYIPLMLGDYLSTSASVGAVLSVLNLIAPLVIPLFSTLSDRTRTPLGKRMPYIVFFFPLAAFSLAVVPLAAHRSLVALVASLAAMNFFRHAARGPVVSLMPDLIPPRHRSRANGVINMMAGVAGMTSTVLLAPLIAVVVPLPGWGDLRRVLPFWIIALLILVSTAFLFVKVRETLEDSASGGDDRESPGIGASLREIISAGSGGSLPVFLAVLCWFFAWMLVVPFLTTYARDHLGAGEAGATLSYGMLAVSQTLWAIPGGVLAVRWGRRRMMRLALVVLVLVGVGAWLNARRGADGSVGALLVFWVLLLLLGAAWVILTTNCLPLLWDMGGGRRLGLYTGLYYAASQTALVAGPVAGGLLVDTVGFQGLFLGFSLLMGAALAFLMLPRTGRENIVRLSE</sequence>
<feature type="transmembrane region" description="Helical" evidence="4">
    <location>
        <begin position="340"/>
        <end position="365"/>
    </location>
</feature>
<proteinExistence type="predicted"/>
<dbReference type="SUPFAM" id="SSF103473">
    <property type="entry name" value="MFS general substrate transporter"/>
    <property type="match status" value="1"/>
</dbReference>
<dbReference type="GO" id="GO:0022857">
    <property type="term" value="F:transmembrane transporter activity"/>
    <property type="evidence" value="ECO:0007669"/>
    <property type="project" value="InterPro"/>
</dbReference>
<dbReference type="EMBL" id="LPWH01000072">
    <property type="protein sequence ID" value="POR00675.1"/>
    <property type="molecule type" value="Genomic_DNA"/>
</dbReference>
<feature type="transmembrane region" description="Helical" evidence="4">
    <location>
        <begin position="113"/>
        <end position="130"/>
    </location>
</feature>
<comment type="caution">
    <text evidence="6">The sequence shown here is derived from an EMBL/GenBank/DDBJ whole genome shotgun (WGS) entry which is preliminary data.</text>
</comment>
<feature type="domain" description="Major facilitator superfamily (MFS) profile" evidence="5">
    <location>
        <begin position="19"/>
        <end position="428"/>
    </location>
</feature>
<keyword evidence="3 4" id="KW-0472">Membrane</keyword>
<feature type="transmembrane region" description="Helical" evidence="4">
    <location>
        <begin position="21"/>
        <end position="41"/>
    </location>
</feature>
<feature type="transmembrane region" description="Helical" evidence="4">
    <location>
        <begin position="53"/>
        <end position="76"/>
    </location>
</feature>
<dbReference type="PROSITE" id="PS50850">
    <property type="entry name" value="MFS"/>
    <property type="match status" value="1"/>
</dbReference>
<evidence type="ECO:0000256" key="4">
    <source>
        <dbReference type="SAM" id="Phobius"/>
    </source>
</evidence>
<feature type="transmembrane region" description="Helical" evidence="4">
    <location>
        <begin position="189"/>
        <end position="207"/>
    </location>
</feature>
<dbReference type="InterPro" id="IPR011701">
    <property type="entry name" value="MFS"/>
</dbReference>
<evidence type="ECO:0000259" key="5">
    <source>
        <dbReference type="PROSITE" id="PS50850"/>
    </source>
</evidence>
<protein>
    <recommendedName>
        <fullName evidence="5">Major facilitator superfamily (MFS) profile domain-containing protein</fullName>
    </recommendedName>
</protein>
<dbReference type="Proteomes" id="UP000237350">
    <property type="component" value="Unassembled WGS sequence"/>
</dbReference>
<dbReference type="RefSeq" id="WP_103680518.1">
    <property type="nucleotide sequence ID" value="NZ_LPWH01000072.1"/>
</dbReference>
<gene>
    <name evidence="6" type="ORF">AU468_09505</name>
</gene>
<evidence type="ECO:0000256" key="2">
    <source>
        <dbReference type="ARBA" id="ARBA00022989"/>
    </source>
</evidence>
<feature type="transmembrane region" description="Helical" evidence="4">
    <location>
        <begin position="280"/>
        <end position="302"/>
    </location>
</feature>
<dbReference type="PANTHER" id="PTHR23528:SF1">
    <property type="entry name" value="MAJOR FACILITATOR SUPERFAMILY (MFS) PROFILE DOMAIN-CONTAINING PROTEIN"/>
    <property type="match status" value="1"/>
</dbReference>
<accession>A0A2S4JMD1</accession>
<organism evidence="6 7">
    <name type="scientific">Alkalispirochaeta sphaeroplastigenens</name>
    <dbReference type="NCBI Taxonomy" id="1187066"/>
    <lineage>
        <taxon>Bacteria</taxon>
        <taxon>Pseudomonadati</taxon>
        <taxon>Spirochaetota</taxon>
        <taxon>Spirochaetia</taxon>
        <taxon>Spirochaetales</taxon>
        <taxon>Spirochaetaceae</taxon>
        <taxon>Alkalispirochaeta</taxon>
    </lineage>
</organism>
<keyword evidence="7" id="KW-1185">Reference proteome</keyword>
<feature type="transmembrane region" description="Helical" evidence="4">
    <location>
        <begin position="309"/>
        <end position="328"/>
    </location>
</feature>
<dbReference type="InterPro" id="IPR036259">
    <property type="entry name" value="MFS_trans_sf"/>
</dbReference>
<dbReference type="Pfam" id="PF07690">
    <property type="entry name" value="MFS_1"/>
    <property type="match status" value="1"/>
</dbReference>
<dbReference type="PANTHER" id="PTHR23528">
    <property type="match status" value="1"/>
</dbReference>
<reference evidence="7" key="1">
    <citation type="submission" date="2015-12" db="EMBL/GenBank/DDBJ databases">
        <authorList>
            <person name="Lodha T.D."/>
            <person name="Chintalapati S."/>
            <person name="Chintalapati V.R."/>
            <person name="Sravanthi T."/>
        </authorList>
    </citation>
    <scope>NUCLEOTIDE SEQUENCE [LARGE SCALE GENOMIC DNA]</scope>
    <source>
        <strain evidence="7">JC133</strain>
    </source>
</reference>
<dbReference type="Gene3D" id="1.20.1250.20">
    <property type="entry name" value="MFS general substrate transporter like domains"/>
    <property type="match status" value="2"/>
</dbReference>
<dbReference type="AlphaFoldDB" id="A0A2S4JMD1"/>
<feature type="transmembrane region" description="Helical" evidence="4">
    <location>
        <begin position="404"/>
        <end position="424"/>
    </location>
</feature>
<feature type="transmembrane region" description="Helical" evidence="4">
    <location>
        <begin position="88"/>
        <end position="107"/>
    </location>
</feature>
<evidence type="ECO:0000256" key="3">
    <source>
        <dbReference type="ARBA" id="ARBA00023136"/>
    </source>
</evidence>
<dbReference type="OrthoDB" id="7584869at2"/>
<evidence type="ECO:0000313" key="6">
    <source>
        <dbReference type="EMBL" id="POR00675.1"/>
    </source>
</evidence>
<feature type="transmembrane region" description="Helical" evidence="4">
    <location>
        <begin position="151"/>
        <end position="177"/>
    </location>
</feature>
<keyword evidence="1 4" id="KW-0812">Transmembrane</keyword>
<evidence type="ECO:0000256" key="1">
    <source>
        <dbReference type="ARBA" id="ARBA00022692"/>
    </source>
</evidence>
<keyword evidence="2 4" id="KW-1133">Transmembrane helix</keyword>
<name>A0A2S4JMD1_9SPIO</name>